<reference evidence="2" key="1">
    <citation type="submission" date="2021-02" db="EMBL/GenBank/DDBJ databases">
        <authorList>
            <person name="Dougan E. K."/>
            <person name="Rhodes N."/>
            <person name="Thang M."/>
            <person name="Chan C."/>
        </authorList>
    </citation>
    <scope>NUCLEOTIDE SEQUENCE</scope>
</reference>
<comment type="caution">
    <text evidence="2">The sequence shown here is derived from an EMBL/GenBank/DDBJ whole genome shotgun (WGS) entry which is preliminary data.</text>
</comment>
<proteinExistence type="predicted"/>
<protein>
    <submittedName>
        <fullName evidence="2">Uncharacterized protein</fullName>
    </submittedName>
</protein>
<feature type="transmembrane region" description="Helical" evidence="1">
    <location>
        <begin position="173"/>
        <end position="194"/>
    </location>
</feature>
<feature type="transmembrane region" description="Helical" evidence="1">
    <location>
        <begin position="370"/>
        <end position="387"/>
    </location>
</feature>
<dbReference type="EMBL" id="CAJNDS010002444">
    <property type="protein sequence ID" value="CAE7477590.1"/>
    <property type="molecule type" value="Genomic_DNA"/>
</dbReference>
<dbReference type="InterPro" id="IPR035897">
    <property type="entry name" value="Toll_tir_struct_dom_sf"/>
</dbReference>
<dbReference type="AlphaFoldDB" id="A0A812SK35"/>
<feature type="transmembrane region" description="Helical" evidence="1">
    <location>
        <begin position="407"/>
        <end position="426"/>
    </location>
</feature>
<evidence type="ECO:0000313" key="3">
    <source>
        <dbReference type="Proteomes" id="UP000604046"/>
    </source>
</evidence>
<organism evidence="2 3">
    <name type="scientific">Symbiodinium natans</name>
    <dbReference type="NCBI Taxonomy" id="878477"/>
    <lineage>
        <taxon>Eukaryota</taxon>
        <taxon>Sar</taxon>
        <taxon>Alveolata</taxon>
        <taxon>Dinophyceae</taxon>
        <taxon>Suessiales</taxon>
        <taxon>Symbiodiniaceae</taxon>
        <taxon>Symbiodinium</taxon>
    </lineage>
</organism>
<feature type="transmembrane region" description="Helical" evidence="1">
    <location>
        <begin position="214"/>
        <end position="235"/>
    </location>
</feature>
<dbReference type="Proteomes" id="UP000604046">
    <property type="component" value="Unassembled WGS sequence"/>
</dbReference>
<dbReference type="SUPFAM" id="SSF52200">
    <property type="entry name" value="Toll/Interleukin receptor TIR domain"/>
    <property type="match status" value="1"/>
</dbReference>
<feature type="transmembrane region" description="Helical" evidence="1">
    <location>
        <begin position="37"/>
        <end position="65"/>
    </location>
</feature>
<dbReference type="OrthoDB" id="412945at2759"/>
<keyword evidence="1" id="KW-0472">Membrane</keyword>
<keyword evidence="1" id="KW-0812">Transmembrane</keyword>
<gene>
    <name evidence="2" type="ORF">SNAT2548_LOCUS26825</name>
</gene>
<keyword evidence="3" id="KW-1185">Reference proteome</keyword>
<accession>A0A812SK35</accession>
<feature type="transmembrane region" description="Helical" evidence="1">
    <location>
        <begin position="438"/>
        <end position="460"/>
    </location>
</feature>
<evidence type="ECO:0000256" key="1">
    <source>
        <dbReference type="SAM" id="Phobius"/>
    </source>
</evidence>
<evidence type="ECO:0000313" key="2">
    <source>
        <dbReference type="EMBL" id="CAE7477590.1"/>
    </source>
</evidence>
<sequence length="492" mass="55605">MRSKFNVNAKNYLLSKETSRLDHFLSHDWGSSRWLKLVALLVIHNSGPAFCASLATSLLVGVLVSCKLLPYSLWTVLIGHFSFFFVFCFWQRIRGLFFRPLMVFLDTLCIAQHDEKLKQKGILGLGAFLVNSKKLVVLWTPRYFERLWCTFEIATFMKDPDKRGQIHIMPLKMGALVVMYAAFWHVLGLSYAIFYMTRQAQTGAGITTTMYTSGLMLAFAGLVVPVVFYFGVGFLQDLADLPQRFEEFRVQDAKCYCCSNGHKHPKTGASLPCDRRLVFKTLRKFYHARDGEPGGEVGEDYMDRFNTVVREELAPELLSTLQRTGLPLRYLVCVLTSATHPSLCFFIPRWWSQLPELENGAVLTVTLRFFVNWACFGTACLFSAGLMNKMGKVALRLRRHGVFRSHWCMQAMLLPPLVLVTGLLWFSVVLSVVATDHSSLLCLAPFSIQVVATAVLLGVAPSPHRRLPSEGGESPKVQQPAEERCEVDIFEV</sequence>
<name>A0A812SK35_9DINO</name>
<feature type="transmembrane region" description="Helical" evidence="1">
    <location>
        <begin position="71"/>
        <end position="90"/>
    </location>
</feature>
<keyword evidence="1" id="KW-1133">Transmembrane helix</keyword>